<evidence type="ECO:0000256" key="3">
    <source>
        <dbReference type="ARBA" id="ARBA00022452"/>
    </source>
</evidence>
<dbReference type="InterPro" id="IPR036942">
    <property type="entry name" value="Beta-barrel_TonB_sf"/>
</dbReference>
<feature type="domain" description="TonB-dependent receptor-like beta-barrel" evidence="11">
    <location>
        <begin position="464"/>
        <end position="899"/>
    </location>
</feature>
<dbReference type="Gene3D" id="2.170.130.10">
    <property type="entry name" value="TonB-dependent receptor, plug domain"/>
    <property type="match status" value="1"/>
</dbReference>
<evidence type="ECO:0000313" key="13">
    <source>
        <dbReference type="EMBL" id="RDE04977.1"/>
    </source>
</evidence>
<feature type="region of interest" description="Disordered" evidence="10">
    <location>
        <begin position="46"/>
        <end position="85"/>
    </location>
</feature>
<dbReference type="AlphaFoldDB" id="A0A369VTW7"/>
<keyword evidence="6 8" id="KW-0472">Membrane</keyword>
<keyword evidence="2 8" id="KW-0813">Transport</keyword>
<keyword evidence="7 8" id="KW-0998">Cell outer membrane</keyword>
<name>A0A369VTW7_9SPHN</name>
<sequence>MSEQRMWPPAEAGRGGMTPAQRVRLLGMAGMATVLMAAAPVMAAPAQERRAQPQDAQIRDSTAQPAEVEQEQTQDGTPLSEEAPGDDVVVTGLRESLKRAVDIKRAAPNIVDSIVADDIGKLPDQNIAEAIQRIPGVTISRDNGEGQFITVRGLGPAFSTALYNGRILATENQGREFSFDILPAELINRVDVSKTPTASQVEGGIASTVDMYTARPFDFGRTKFVVSGQANYDKLRGKASPQASGLFSTTFDDNRFGILVAGSFIDRKIEGRRLFTDGWEANQNLDFNKDGTPELRGVSIPTYVEYGVNSTSRKRLSGLATLQWKPTDTLQLTLDGLYSKLDVNDDNKVFFVFGSPSDVTAATVDENNTVTSYTGIASGPTITNQVRPRLAKTYQAGFNAQWDPTSQVSAFVDLSWSKATDDTGGNQAWFESNLATPSYSPAAVKFNLSRDGLPVYSGLGDILDTSNARAGYLTLEGVSVADEIYQVNSQVKYQADAGIFRGLTVGANYSDRKKKRSSFKTPDVLQSVFSGIRYPQSLFGEPADARDFFDVGMFPNGFPAYSVGDLQEYLLSDAAINATTDPAATRAALAANGGGFGAVLIPSNSGSAQERTIGTFVQASFGGDFGSRSWSGNVGVRFTKTDVTSRGFGQEILSITTPPGLDPIVNLSPAQPITAKGSYAEILPSANFKIDVAKDLVFQAAVAKTLTRATLSDLLLIRNINPRARERAITDGNPDLKPMIGWNYDAALTWYLDRASFLSVALFQKDLSDLSETVTSTVQILGLDFRRTRPENVGDRTYRGIEFSGQYTFTGLPAPLDGLGVQANVSLVEPDATTYNVVGFYEKGPLQFRMAYNYRNSYEQTQAGNRGQPVNVAAYGIWDASLNYALNDNFTVFAQALNLFNEKTFTYSVFEERTITYETYGPRFALGVRANF</sequence>
<evidence type="ECO:0000256" key="8">
    <source>
        <dbReference type="PROSITE-ProRule" id="PRU01360"/>
    </source>
</evidence>
<dbReference type="InterPro" id="IPR037066">
    <property type="entry name" value="Plug_dom_sf"/>
</dbReference>
<evidence type="ECO:0000256" key="2">
    <source>
        <dbReference type="ARBA" id="ARBA00022448"/>
    </source>
</evidence>
<dbReference type="PANTHER" id="PTHR40980">
    <property type="entry name" value="PLUG DOMAIN-CONTAINING PROTEIN"/>
    <property type="match status" value="1"/>
</dbReference>
<keyword evidence="4 8" id="KW-0812">Transmembrane</keyword>
<dbReference type="InterPro" id="IPR000531">
    <property type="entry name" value="Beta-barrel_TonB"/>
</dbReference>
<comment type="subcellular location">
    <subcellularLocation>
        <location evidence="1 8">Cell outer membrane</location>
        <topology evidence="1 8">Multi-pass membrane protein</topology>
    </subcellularLocation>
</comment>
<dbReference type="Gene3D" id="2.40.170.20">
    <property type="entry name" value="TonB-dependent receptor, beta-barrel domain"/>
    <property type="match status" value="1"/>
</dbReference>
<keyword evidence="5 9" id="KW-0798">TonB box</keyword>
<reference evidence="13 14" key="1">
    <citation type="submission" date="2018-07" db="EMBL/GenBank/DDBJ databases">
        <title>a novel species of Sphingomonas isolated from the rhizosphere soil of Araceae plant.</title>
        <authorList>
            <person name="Zhiyong W."/>
            <person name="Qinglan Z."/>
            <person name="Zhiwei F."/>
            <person name="Ding X."/>
            <person name="Gejiao W."/>
            <person name="Shixue Z."/>
        </authorList>
    </citation>
    <scope>NUCLEOTIDE SEQUENCE [LARGE SCALE GENOMIC DNA]</scope>
    <source>
        <strain evidence="13 14">WZY 27</strain>
    </source>
</reference>
<evidence type="ECO:0000256" key="4">
    <source>
        <dbReference type="ARBA" id="ARBA00022692"/>
    </source>
</evidence>
<dbReference type="Pfam" id="PF07715">
    <property type="entry name" value="Plug"/>
    <property type="match status" value="1"/>
</dbReference>
<dbReference type="OrthoDB" id="5476657at2"/>
<keyword evidence="13" id="KW-0675">Receptor</keyword>
<dbReference type="CDD" id="cd01347">
    <property type="entry name" value="ligand_gated_channel"/>
    <property type="match status" value="1"/>
</dbReference>
<dbReference type="Proteomes" id="UP000253918">
    <property type="component" value="Unassembled WGS sequence"/>
</dbReference>
<dbReference type="SUPFAM" id="SSF56935">
    <property type="entry name" value="Porins"/>
    <property type="match status" value="1"/>
</dbReference>
<comment type="caution">
    <text evidence="13">The sequence shown here is derived from an EMBL/GenBank/DDBJ whole genome shotgun (WGS) entry which is preliminary data.</text>
</comment>
<feature type="domain" description="TonB-dependent receptor plug" evidence="12">
    <location>
        <begin position="104"/>
        <end position="202"/>
    </location>
</feature>
<evidence type="ECO:0000256" key="7">
    <source>
        <dbReference type="ARBA" id="ARBA00023237"/>
    </source>
</evidence>
<keyword evidence="14" id="KW-1185">Reference proteome</keyword>
<dbReference type="NCBIfam" id="TIGR01782">
    <property type="entry name" value="TonB-Xanth-Caul"/>
    <property type="match status" value="1"/>
</dbReference>
<accession>A0A369VTW7</accession>
<dbReference type="EMBL" id="QQNB01000003">
    <property type="protein sequence ID" value="RDE04977.1"/>
    <property type="molecule type" value="Genomic_DNA"/>
</dbReference>
<protein>
    <submittedName>
        <fullName evidence="13">TonB-dependent receptor</fullName>
    </submittedName>
</protein>
<gene>
    <name evidence="13" type="ORF">DVW87_15585</name>
</gene>
<organism evidence="13 14">
    <name type="scientific">Sphingomonas aracearum</name>
    <dbReference type="NCBI Taxonomy" id="2283317"/>
    <lineage>
        <taxon>Bacteria</taxon>
        <taxon>Pseudomonadati</taxon>
        <taxon>Pseudomonadota</taxon>
        <taxon>Alphaproteobacteria</taxon>
        <taxon>Sphingomonadales</taxon>
        <taxon>Sphingomonadaceae</taxon>
        <taxon>Sphingomonas</taxon>
    </lineage>
</organism>
<keyword evidence="3 8" id="KW-1134">Transmembrane beta strand</keyword>
<dbReference type="PROSITE" id="PS52016">
    <property type="entry name" value="TONB_DEPENDENT_REC_3"/>
    <property type="match status" value="1"/>
</dbReference>
<proteinExistence type="inferred from homology"/>
<dbReference type="InterPro" id="IPR039426">
    <property type="entry name" value="TonB-dep_rcpt-like"/>
</dbReference>
<evidence type="ECO:0000256" key="10">
    <source>
        <dbReference type="SAM" id="MobiDB-lite"/>
    </source>
</evidence>
<dbReference type="InterPro" id="IPR012910">
    <property type="entry name" value="Plug_dom"/>
</dbReference>
<dbReference type="Pfam" id="PF00593">
    <property type="entry name" value="TonB_dep_Rec_b-barrel"/>
    <property type="match status" value="1"/>
</dbReference>
<dbReference type="GO" id="GO:0009279">
    <property type="term" value="C:cell outer membrane"/>
    <property type="evidence" value="ECO:0007669"/>
    <property type="project" value="UniProtKB-SubCell"/>
</dbReference>
<evidence type="ECO:0000256" key="5">
    <source>
        <dbReference type="ARBA" id="ARBA00023077"/>
    </source>
</evidence>
<evidence type="ECO:0000259" key="11">
    <source>
        <dbReference type="Pfam" id="PF00593"/>
    </source>
</evidence>
<dbReference type="InterPro" id="IPR010104">
    <property type="entry name" value="TonB_rcpt_bac"/>
</dbReference>
<dbReference type="PANTHER" id="PTHR40980:SF3">
    <property type="entry name" value="TONB-DEPENDENT RECEPTOR-LIKE BETA-BARREL DOMAIN-CONTAINING PROTEIN"/>
    <property type="match status" value="1"/>
</dbReference>
<evidence type="ECO:0000256" key="9">
    <source>
        <dbReference type="RuleBase" id="RU003357"/>
    </source>
</evidence>
<evidence type="ECO:0000259" key="12">
    <source>
        <dbReference type="Pfam" id="PF07715"/>
    </source>
</evidence>
<evidence type="ECO:0000256" key="1">
    <source>
        <dbReference type="ARBA" id="ARBA00004571"/>
    </source>
</evidence>
<evidence type="ECO:0000313" key="14">
    <source>
        <dbReference type="Proteomes" id="UP000253918"/>
    </source>
</evidence>
<evidence type="ECO:0000256" key="6">
    <source>
        <dbReference type="ARBA" id="ARBA00023136"/>
    </source>
</evidence>
<comment type="similarity">
    <text evidence="8 9">Belongs to the TonB-dependent receptor family.</text>
</comment>